<dbReference type="GeneTree" id="ENSGT01050000244905"/>
<organism evidence="4">
    <name type="scientific">Stegastes partitus</name>
    <name type="common">bicolor damselfish</name>
    <dbReference type="NCBI Taxonomy" id="144197"/>
    <lineage>
        <taxon>Eukaryota</taxon>
        <taxon>Metazoa</taxon>
        <taxon>Chordata</taxon>
        <taxon>Craniata</taxon>
        <taxon>Vertebrata</taxon>
        <taxon>Euteleostomi</taxon>
        <taxon>Actinopterygii</taxon>
        <taxon>Neopterygii</taxon>
        <taxon>Teleostei</taxon>
        <taxon>Neoteleostei</taxon>
        <taxon>Acanthomorphata</taxon>
        <taxon>Ovalentaria</taxon>
        <taxon>Pomacentridae</taxon>
        <taxon>Stegastes</taxon>
    </lineage>
</organism>
<dbReference type="STRING" id="144197.ENSSPAP00000000882"/>
<dbReference type="AlphaFoldDB" id="A0A3B4ZGZ9"/>
<dbReference type="PANTHER" id="PTHR11801">
    <property type="entry name" value="SIGNAL TRANSDUCER AND ACTIVATOR OF TRANSCRIPTION"/>
    <property type="match status" value="1"/>
</dbReference>
<dbReference type="Gene3D" id="3.30.505.10">
    <property type="entry name" value="SH2 domain"/>
    <property type="match status" value="1"/>
</dbReference>
<evidence type="ECO:0000256" key="1">
    <source>
        <dbReference type="ARBA" id="ARBA00022999"/>
    </source>
</evidence>
<accession>A0A3B4ZGZ9</accession>
<keyword evidence="1 2" id="KW-0727">SH2 domain</keyword>
<dbReference type="InterPro" id="IPR000980">
    <property type="entry name" value="SH2"/>
</dbReference>
<protein>
    <recommendedName>
        <fullName evidence="3">SH2 domain-containing protein</fullName>
    </recommendedName>
</protein>
<dbReference type="Ensembl" id="ENSSPAT00000000894.1">
    <property type="protein sequence ID" value="ENSSPAP00000000882.1"/>
    <property type="gene ID" value="ENSSPAG00000000691.1"/>
</dbReference>
<dbReference type="InterPro" id="IPR036860">
    <property type="entry name" value="SH2_dom_sf"/>
</dbReference>
<evidence type="ECO:0000313" key="4">
    <source>
        <dbReference type="Ensembl" id="ENSSPAP00000000882.1"/>
    </source>
</evidence>
<evidence type="ECO:0000256" key="2">
    <source>
        <dbReference type="PROSITE-ProRule" id="PRU00191"/>
    </source>
</evidence>
<dbReference type="PROSITE" id="PS50001">
    <property type="entry name" value="SH2"/>
    <property type="match status" value="1"/>
</dbReference>
<sequence length="252" mass="28591">MNTFEDDCFCSFVPLCQNESTWVWIDGILDLIKKYLVDLWRDGYIMGFVSRERTEFLLKTKRTGTFLLRFSETNKDGAISFSWVDHSHGEPRVHAVLPYTKKELLSMSLPDVIYHYSLTRQQETRNPLRYLYPDINKDDAFGRYYKVLGIVSCVIFSPENHSYSIHFNFCKVTRWLAPLPRSRKVAGSCPGGDTGIVLRGVCMFSPCSVGSLRVLQLPPTQSKNMLRLIGDSKLSVGVNVSVLGCLSLSVAL</sequence>
<name>A0A3B4ZGZ9_9TELE</name>
<dbReference type="InterPro" id="IPR001217">
    <property type="entry name" value="STAT"/>
</dbReference>
<dbReference type="Pfam" id="PF00017">
    <property type="entry name" value="SH2"/>
    <property type="match status" value="1"/>
</dbReference>
<dbReference type="GO" id="GO:0003700">
    <property type="term" value="F:DNA-binding transcription factor activity"/>
    <property type="evidence" value="ECO:0007669"/>
    <property type="project" value="InterPro"/>
</dbReference>
<dbReference type="GO" id="GO:0007165">
    <property type="term" value="P:signal transduction"/>
    <property type="evidence" value="ECO:0007669"/>
    <property type="project" value="InterPro"/>
</dbReference>
<dbReference type="FunFam" id="3.30.505.10:FF:000003">
    <property type="entry name" value="Signal transducer and activator of transcription"/>
    <property type="match status" value="1"/>
</dbReference>
<feature type="domain" description="SH2" evidence="3">
    <location>
        <begin position="40"/>
        <end position="148"/>
    </location>
</feature>
<proteinExistence type="predicted"/>
<dbReference type="Gene3D" id="1.10.238.10">
    <property type="entry name" value="EF-hand"/>
    <property type="match status" value="1"/>
</dbReference>
<evidence type="ECO:0000259" key="3">
    <source>
        <dbReference type="PROSITE" id="PS50001"/>
    </source>
</evidence>
<dbReference type="SUPFAM" id="SSF55550">
    <property type="entry name" value="SH2 domain"/>
    <property type="match status" value="1"/>
</dbReference>
<reference evidence="4" key="1">
    <citation type="submission" date="2023-09" db="UniProtKB">
        <authorList>
            <consortium name="Ensembl"/>
        </authorList>
    </citation>
    <scope>IDENTIFICATION</scope>
</reference>